<evidence type="ECO:0000259" key="1">
    <source>
        <dbReference type="Pfam" id="PF11707"/>
    </source>
</evidence>
<feature type="domain" description="URB1 C-terminal" evidence="2">
    <location>
        <begin position="1622"/>
        <end position="1815"/>
    </location>
</feature>
<comment type="caution">
    <text evidence="4">The sequence shown here is derived from an EMBL/GenBank/DDBJ whole genome shotgun (WGS) entry which is preliminary data.</text>
</comment>
<dbReference type="PANTHER" id="PTHR13500">
    <property type="entry name" value="NUCLEOLAR PRERIBOSOMAL-ASSOCIATED PROTEIN 1"/>
    <property type="match status" value="1"/>
</dbReference>
<dbReference type="Proteomes" id="UP000559027">
    <property type="component" value="Unassembled WGS sequence"/>
</dbReference>
<keyword evidence="5" id="KW-1185">Reference proteome</keyword>
<evidence type="ECO:0008006" key="6">
    <source>
        <dbReference type="Google" id="ProtNLM"/>
    </source>
</evidence>
<dbReference type="InterPro" id="IPR032436">
    <property type="entry name" value="URB1_C"/>
</dbReference>
<dbReference type="InterPro" id="IPR059018">
    <property type="entry name" value="HEAT_URB1"/>
</dbReference>
<dbReference type="Gene3D" id="1.25.10.10">
    <property type="entry name" value="Leucine-rich Repeat Variant"/>
    <property type="match status" value="1"/>
</dbReference>
<dbReference type="InterPro" id="IPR016024">
    <property type="entry name" value="ARM-type_fold"/>
</dbReference>
<dbReference type="GO" id="GO:0000463">
    <property type="term" value="P:maturation of LSU-rRNA from tricistronic rRNA transcript (SSU-rRNA, 5.8S rRNA, LSU-rRNA)"/>
    <property type="evidence" value="ECO:0007669"/>
    <property type="project" value="TreeGrafter"/>
</dbReference>
<reference evidence="4 5" key="1">
    <citation type="journal article" date="2020" name="ISME J.">
        <title>Uncovering the hidden diversity of litter-decomposition mechanisms in mushroom-forming fungi.</title>
        <authorList>
            <person name="Floudas D."/>
            <person name="Bentzer J."/>
            <person name="Ahren D."/>
            <person name="Johansson T."/>
            <person name="Persson P."/>
            <person name="Tunlid A."/>
        </authorList>
    </citation>
    <scope>NUCLEOTIDE SEQUENCE [LARGE SCALE GENOMIC DNA]</scope>
    <source>
        <strain evidence="4 5">CBS 146.42</strain>
    </source>
</reference>
<dbReference type="GO" id="GO:0005730">
    <property type="term" value="C:nucleolus"/>
    <property type="evidence" value="ECO:0007669"/>
    <property type="project" value="TreeGrafter"/>
</dbReference>
<dbReference type="Pfam" id="PF16201">
    <property type="entry name" value="NopRA1"/>
    <property type="match status" value="1"/>
</dbReference>
<dbReference type="EMBL" id="JAACJO010000001">
    <property type="protein sequence ID" value="KAF5363710.1"/>
    <property type="molecule type" value="Genomic_DNA"/>
</dbReference>
<sequence>MSDKQSQNKRRKLELPKKFSSVESIRQSLKAQNPDVIVEALNQLRNQLTIRSDEGVIAPQDDRLLLAEQWLERNPGAQDIFGLWESANPRQTNLSVAIVSVLAVLLPLLSSHYNYHAHGYPIVKSLLSPQWMKKLNSYVVGAHNELTLVSLKLLNAISGFGGGREKKTLLDVFQWEMKSLPKLLTLRRKGKVDYNPLARPDIRTLYVLFLLSFLDGQAQVKSTFLEQHRDAFVSIFKGLPQDHYLFIRHVLEAIWTNLWSDPKTKRTIKVGLFNEVTISHLLKIYDRATSKDEDPEHIPADLVHHFFLAIMTRPGVGICFKDRGWYPREDSEDERGGKIYNKILANVLKTLKVNEDSRQQELARRILEACPELVAGYWPSAQLTLEPRLSTKWIANIAFFGNIISLPVPKSAFYLPNTELYNPTPPPLQTILSNILPSDVSPKNILTKGLLSPSGLVQHCTALTLAKCLMKYAEVLEVFCELESALEVSDTEDGLWAKRRREVEKEIRRRVPEFQVILGFSQQKPVPTSQTAASDAQASISAPNLVRFALLQESAQRLLFLYHKYLPEVVAEARFDVGKALVNFDAAVVDDEDEDDSTPQSAKKLHLVQRLHILRTLKESDQFVWTNKTATSRTYLYAILKSYTDARVPALKSTLLDLLSHLLSSTILFEETPTEPTLWLTSLPCLIRTPNATSPDNARLTDEAESVVTFLDDCIQRCLKTPFRYIEDMRNNLAPTTTSNLDAEVYPSPLIMTIQEQLDAKTKAGLLTPSDILAISSFIRKLVFRLLGQIQNPIFLNAVVTHVDRILSESRLWQSEYPVMTAAVRTEVKMMSAVINPMQVVKVPMVSTSGLEDHLNSIESLSSAQSSRHKKLVAHSIVDRVRLLQQPLSLSDTKRAVIAIQAYCGHTLPDLAQYLFPRSGSLWENHTLVGTGVGVIIPIEWLFFNASEEQILDSDYRRSFIAVLFSARPKLQSCLALIKQIGHRLETTDTPAIRGLLSLLAVLLSEAQLIFDDKEIVSLKELLFIDSGALKRLAVAQDFDERVYSGLQELLQSSFKPSSSADRRILSEVSAHWLALLQREPNHGNINMNKASLWIKYLPPMELLHLLDSLILSDSISHLVPLIESTLSAIQASVNEGTNMRHALWERIPQLWLAHQQLKGSSGVEELILAAIDSTLPVGLSCGFEFEGDGMESMSVEMQQASSCWVRRSLQPGGTITLEGVLNSHSWSPSTAKVVRSLAYKKGVDFQMFETWLKSEHSTSRSTEDLATILHTALDIHHCASLADSLDPSAWIPRLKNISPLIFNHDVSSSSRRIASSSIVLAFKAFLDHQQDLTRLVDKQIELQPLGPPTPECIQMGIHAPELSSSIMDWTLHWLIGHLADESFLSKQVQRIIEDTTSLVQVSVPKPHQAETLLGVVVHHHLSIPCAVELANALVCRTHLKPVVVNRYLQNILHHPQFFKLANGVKTDPNLRPSIIRLLHTLFNLHPTNTCQLTQVEPLLRIYHGTLDKSDLCLFSVFQLFEIQRKTSLAPLLNCWSSSSDITCSSPVECLQSLDPVLVFRTSLRYPKWRKLQTEVTALTTHHDQQLYDPVFLLLLYHCVLSQHPPSSPFGWIELFRTNIVGLCIRTLSSKDSAMRSLGLSLLAAMHKSIENIAFQEKLHVTYIFNLLKNLFTIPTSNDSPPRLPSYTTLVLAHAIRGIFYPSNFIYPLTARFLLQRPEFDPGDVPMLYAMLYSNADDWKKERGWIIRFLADGMASFDDWRVLKRRHGWDLLATLFQSSDSDLALRKGIFEVLANLTCNRGALMSMIFQSSFLTWLQMQILQRKDDQNLKWARILANIVLTADHSKLDSVLTESWRDSIYRCVSALLNGSHPDATLPVVVTAIFKLSQSSDASSHDTEECIRLAAHTLGLFETHLSMSPAVMGETKSSVMREVFPGHSIHEPPITPHSYATWLDCATLLWRTTMGFKSKLPFWDVFTLKLLASRCLAGTTSDEAEWIRNQVIALQCTQS</sequence>
<accession>A0A8H5LN45</accession>
<dbReference type="InterPro" id="IPR011989">
    <property type="entry name" value="ARM-like"/>
</dbReference>
<evidence type="ECO:0000313" key="4">
    <source>
        <dbReference type="EMBL" id="KAF5363710.1"/>
    </source>
</evidence>
<name>A0A8H5LN45_9AGAR</name>
<dbReference type="OrthoDB" id="72892at2759"/>
<protein>
    <recommendedName>
        <fullName evidence="6">Nucleolar pre-ribosomal-associated protein 1</fullName>
    </recommendedName>
</protein>
<evidence type="ECO:0000259" key="3">
    <source>
        <dbReference type="Pfam" id="PF26140"/>
    </source>
</evidence>
<organism evidence="4 5">
    <name type="scientific">Leucocoprinus leucothites</name>
    <dbReference type="NCBI Taxonomy" id="201217"/>
    <lineage>
        <taxon>Eukaryota</taxon>
        <taxon>Fungi</taxon>
        <taxon>Dikarya</taxon>
        <taxon>Basidiomycota</taxon>
        <taxon>Agaricomycotina</taxon>
        <taxon>Agaricomycetes</taxon>
        <taxon>Agaricomycetidae</taxon>
        <taxon>Agaricales</taxon>
        <taxon>Agaricineae</taxon>
        <taxon>Agaricaceae</taxon>
        <taxon>Leucocoprinus</taxon>
    </lineage>
</organism>
<dbReference type="GO" id="GO:0000466">
    <property type="term" value="P:maturation of 5.8S rRNA from tricistronic rRNA transcript (SSU-rRNA, 5.8S rRNA, LSU-rRNA)"/>
    <property type="evidence" value="ECO:0007669"/>
    <property type="project" value="TreeGrafter"/>
</dbReference>
<feature type="domain" description="URB1 central HEAT repeat" evidence="3">
    <location>
        <begin position="625"/>
        <end position="801"/>
    </location>
</feature>
<dbReference type="InterPro" id="IPR039844">
    <property type="entry name" value="URB1"/>
</dbReference>
<dbReference type="PANTHER" id="PTHR13500:SF0">
    <property type="entry name" value="NUCLEOLAR PRE-RIBOSOMAL-ASSOCIATED PROTEIN 1"/>
    <property type="match status" value="1"/>
</dbReference>
<dbReference type="InterPro" id="IPR021714">
    <property type="entry name" value="URB1_N"/>
</dbReference>
<feature type="domain" description="URB1 N-terminal" evidence="1">
    <location>
        <begin position="78"/>
        <end position="396"/>
    </location>
</feature>
<dbReference type="SUPFAM" id="SSF48371">
    <property type="entry name" value="ARM repeat"/>
    <property type="match status" value="1"/>
</dbReference>
<evidence type="ECO:0000259" key="2">
    <source>
        <dbReference type="Pfam" id="PF16201"/>
    </source>
</evidence>
<dbReference type="Pfam" id="PF11707">
    <property type="entry name" value="Npa1"/>
    <property type="match status" value="1"/>
</dbReference>
<evidence type="ECO:0000313" key="5">
    <source>
        <dbReference type="Proteomes" id="UP000559027"/>
    </source>
</evidence>
<dbReference type="Pfam" id="PF26140">
    <property type="entry name" value="HEAT_URB1"/>
    <property type="match status" value="1"/>
</dbReference>
<proteinExistence type="predicted"/>
<gene>
    <name evidence="4" type="ORF">D9756_001121</name>
</gene>